<evidence type="ECO:0000313" key="4">
    <source>
        <dbReference type="Proteomes" id="UP000324632"/>
    </source>
</evidence>
<dbReference type="Proteomes" id="UP000324632">
    <property type="component" value="Chromosome 14"/>
</dbReference>
<evidence type="ECO:0000256" key="2">
    <source>
        <dbReference type="SAM" id="SignalP"/>
    </source>
</evidence>
<feature type="transmembrane region" description="Helical" evidence="1">
    <location>
        <begin position="69"/>
        <end position="88"/>
    </location>
</feature>
<organism evidence="3 4">
    <name type="scientific">Triplophysa tibetana</name>
    <dbReference type="NCBI Taxonomy" id="1572043"/>
    <lineage>
        <taxon>Eukaryota</taxon>
        <taxon>Metazoa</taxon>
        <taxon>Chordata</taxon>
        <taxon>Craniata</taxon>
        <taxon>Vertebrata</taxon>
        <taxon>Euteleostomi</taxon>
        <taxon>Actinopterygii</taxon>
        <taxon>Neopterygii</taxon>
        <taxon>Teleostei</taxon>
        <taxon>Ostariophysi</taxon>
        <taxon>Cypriniformes</taxon>
        <taxon>Nemacheilidae</taxon>
        <taxon>Triplophysa</taxon>
    </lineage>
</organism>
<evidence type="ECO:0000256" key="1">
    <source>
        <dbReference type="SAM" id="Phobius"/>
    </source>
</evidence>
<accession>A0A5A9NS80</accession>
<proteinExistence type="predicted"/>
<keyword evidence="1" id="KW-0472">Membrane</keyword>
<keyword evidence="1" id="KW-0812">Transmembrane</keyword>
<dbReference type="EMBL" id="SOYY01000014">
    <property type="protein sequence ID" value="KAA0711859.1"/>
    <property type="molecule type" value="Genomic_DNA"/>
</dbReference>
<dbReference type="AlphaFoldDB" id="A0A5A9NS80"/>
<reference evidence="3 4" key="1">
    <citation type="journal article" date="2019" name="Mol. Ecol. Resour.">
        <title>Chromosome-level genome assembly of Triplophysa tibetana, a fish adapted to the harsh high-altitude environment of the Tibetan Plateau.</title>
        <authorList>
            <person name="Yang X."/>
            <person name="Liu H."/>
            <person name="Ma Z."/>
            <person name="Zou Y."/>
            <person name="Zou M."/>
            <person name="Mao Y."/>
            <person name="Li X."/>
            <person name="Wang H."/>
            <person name="Chen T."/>
            <person name="Wang W."/>
            <person name="Yang R."/>
        </authorList>
    </citation>
    <scope>NUCLEOTIDE SEQUENCE [LARGE SCALE GENOMIC DNA]</scope>
    <source>
        <strain evidence="3">TTIB1903HZAU</strain>
        <tissue evidence="3">Muscle</tissue>
    </source>
</reference>
<name>A0A5A9NS80_9TELE</name>
<feature type="transmembrane region" description="Helical" evidence="1">
    <location>
        <begin position="27"/>
        <end position="48"/>
    </location>
</feature>
<protein>
    <submittedName>
        <fullName evidence="3">Uncharacterized protein</fullName>
    </submittedName>
</protein>
<evidence type="ECO:0000313" key="3">
    <source>
        <dbReference type="EMBL" id="KAA0711859.1"/>
    </source>
</evidence>
<feature type="signal peptide" evidence="2">
    <location>
        <begin position="1"/>
        <end position="17"/>
    </location>
</feature>
<feature type="chain" id="PRO_5023083887" evidence="2">
    <location>
        <begin position="18"/>
        <end position="176"/>
    </location>
</feature>
<keyword evidence="4" id="KW-1185">Reference proteome</keyword>
<keyword evidence="2" id="KW-0732">Signal</keyword>
<sequence>MMMKLLMFFIILLRLNCNPEPGLSSVFICLICAAVLLPVLGSLGVIYFRHKYSNLKADVEPGLLMWHKVAIGVTVVLFVAGALGGIYFCQKYSKLKGVVNTLEHTVGDSAILKTDISQLQKKAQERLTRVTFITEHNTEQFDDEHCEEFLEISGTGRQDEKTLQSKTITINKGVSK</sequence>
<gene>
    <name evidence="3" type="ORF">E1301_Tti013464</name>
</gene>
<comment type="caution">
    <text evidence="3">The sequence shown here is derived from an EMBL/GenBank/DDBJ whole genome shotgun (WGS) entry which is preliminary data.</text>
</comment>
<keyword evidence="1" id="KW-1133">Transmembrane helix</keyword>